<dbReference type="PROSITE" id="PS51034">
    <property type="entry name" value="ZP_2"/>
    <property type="match status" value="1"/>
</dbReference>
<evidence type="ECO:0000313" key="5">
    <source>
        <dbReference type="EMBL" id="OCT91979.1"/>
    </source>
</evidence>
<keyword evidence="1 3" id="KW-0732">Signal</keyword>
<proteinExistence type="predicted"/>
<evidence type="ECO:0000256" key="2">
    <source>
        <dbReference type="ARBA" id="ARBA00023157"/>
    </source>
</evidence>
<keyword evidence="2" id="KW-1015">Disulfide bond</keyword>
<protein>
    <recommendedName>
        <fullName evidence="4">ZP domain-containing protein</fullName>
    </recommendedName>
</protein>
<reference evidence="6" key="1">
    <citation type="journal article" date="2016" name="Nature">
        <title>Genome evolution in the allotetraploid frog Xenopus laevis.</title>
        <authorList>
            <person name="Session A.M."/>
            <person name="Uno Y."/>
            <person name="Kwon T."/>
            <person name="Chapman J.A."/>
            <person name="Toyoda A."/>
            <person name="Takahashi S."/>
            <person name="Fukui A."/>
            <person name="Hikosaka A."/>
            <person name="Suzuki A."/>
            <person name="Kondo M."/>
            <person name="van Heeringen S.J."/>
            <person name="Quigley I."/>
            <person name="Heinz S."/>
            <person name="Ogino H."/>
            <person name="Ochi H."/>
            <person name="Hellsten U."/>
            <person name="Lyons J.B."/>
            <person name="Simakov O."/>
            <person name="Putnam N."/>
            <person name="Stites J."/>
            <person name="Kuroki Y."/>
            <person name="Tanaka T."/>
            <person name="Michiue T."/>
            <person name="Watanabe M."/>
            <person name="Bogdanovic O."/>
            <person name="Lister R."/>
            <person name="Georgiou G."/>
            <person name="Paranjpe S.S."/>
            <person name="van Kruijsbergen I."/>
            <person name="Shu S."/>
            <person name="Carlson J."/>
            <person name="Kinoshita T."/>
            <person name="Ohta Y."/>
            <person name="Mawaribuchi S."/>
            <person name="Jenkins J."/>
            <person name="Grimwood J."/>
            <person name="Schmutz J."/>
            <person name="Mitros T."/>
            <person name="Mozaffari S.V."/>
            <person name="Suzuki Y."/>
            <person name="Haramoto Y."/>
            <person name="Yamamoto T.S."/>
            <person name="Takagi C."/>
            <person name="Heald R."/>
            <person name="Miller K."/>
            <person name="Haudenschild C."/>
            <person name="Kitzman J."/>
            <person name="Nakayama T."/>
            <person name="Izutsu Y."/>
            <person name="Robert J."/>
            <person name="Fortriede J."/>
            <person name="Burns K."/>
            <person name="Lotay V."/>
            <person name="Karimi K."/>
            <person name="Yasuoka Y."/>
            <person name="Dichmann D.S."/>
            <person name="Flajnik M.F."/>
            <person name="Houston D.W."/>
            <person name="Shendure J."/>
            <person name="DuPasquier L."/>
            <person name="Vize P.D."/>
            <person name="Zorn A.M."/>
            <person name="Ito M."/>
            <person name="Marcotte E.M."/>
            <person name="Wallingford J.B."/>
            <person name="Ito Y."/>
            <person name="Asashima M."/>
            <person name="Ueno N."/>
            <person name="Matsuda Y."/>
            <person name="Veenstra G.J."/>
            <person name="Fujiyama A."/>
            <person name="Harland R.M."/>
            <person name="Taira M."/>
            <person name="Rokhsar D.S."/>
        </authorList>
    </citation>
    <scope>NUCLEOTIDE SEQUENCE [LARGE SCALE GENOMIC DNA]</scope>
    <source>
        <strain evidence="6">J</strain>
    </source>
</reference>
<dbReference type="Gene3D" id="2.60.40.4100">
    <property type="entry name" value="Zona pellucida, ZP-C domain"/>
    <property type="match status" value="1"/>
</dbReference>
<feature type="signal peptide" evidence="3">
    <location>
        <begin position="1"/>
        <end position="18"/>
    </location>
</feature>
<organism evidence="5 6">
    <name type="scientific">Xenopus laevis</name>
    <name type="common">African clawed frog</name>
    <dbReference type="NCBI Taxonomy" id="8355"/>
    <lineage>
        <taxon>Eukaryota</taxon>
        <taxon>Metazoa</taxon>
        <taxon>Chordata</taxon>
        <taxon>Craniata</taxon>
        <taxon>Vertebrata</taxon>
        <taxon>Euteleostomi</taxon>
        <taxon>Amphibia</taxon>
        <taxon>Batrachia</taxon>
        <taxon>Anura</taxon>
        <taxon>Pipoidea</taxon>
        <taxon>Pipidae</taxon>
        <taxon>Xenopodinae</taxon>
        <taxon>Xenopus</taxon>
        <taxon>Xenopus</taxon>
    </lineage>
</organism>
<feature type="chain" id="PRO_5037133800" description="ZP domain-containing protein" evidence="3">
    <location>
        <begin position="19"/>
        <end position="470"/>
    </location>
</feature>
<dbReference type="Pfam" id="PF00100">
    <property type="entry name" value="Zona_pellucida"/>
    <property type="match status" value="1"/>
</dbReference>
<dbReference type="InterPro" id="IPR055355">
    <property type="entry name" value="ZP-C"/>
</dbReference>
<dbReference type="SMART" id="SM00241">
    <property type="entry name" value="ZP"/>
    <property type="match status" value="1"/>
</dbReference>
<dbReference type="AlphaFoldDB" id="A0A974DH84"/>
<dbReference type="InterPro" id="IPR001507">
    <property type="entry name" value="ZP_dom"/>
</dbReference>
<dbReference type="PANTHER" id="PTHR14002:SF49">
    <property type="entry name" value="PANCREATIC SECRETORY GRANULE MEMBRANE MAJOR GLYCOPROTEIN GP2-LIKE"/>
    <property type="match status" value="1"/>
</dbReference>
<dbReference type="InterPro" id="IPR042235">
    <property type="entry name" value="ZP-C_dom"/>
</dbReference>
<feature type="domain" description="ZP" evidence="4">
    <location>
        <begin position="126"/>
        <end position="376"/>
    </location>
</feature>
<sequence length="470" mass="51732">MKYICLIVLAALLKHAGAVCYSGTDPVMCTDTECNGFCSEDNGCSCGSDETRTCVPTTCDITDISRCCPSGYFWNSNIPCCSDEVTCDPPCLSVEKCASVNDVATCVCNVSTYAGKTIADFRPSLSCQTNVMVISVSQCLLTHLGYDYTNMHLLNNDSDICNIHYPEIVNNNRVESMQLKVDSGWCGNKMTVDSSKVYYKNSLYIGIQNKSVITVNPILFNFTCSYNLTMQTSLNFALKPVQSLAEFNGTLSAYKNPDYTSPIQANDTVEVGTYIYLGLFVKDADGAAFTLRVEECYATPTSDPLDVNQVYFVRGGCAYTNDVVVEENGKALEARIKVSMFKIQGQTNVYIFCNATLCPNTLGDQCNKCNNNVSLAKGSSYVQAMIKIQLSVWSIFLAIRLQWVYPVTAGETALHKGRQAMICHLLDVKVSSSNLVVYGEYTDHENMVTQGKICKRETFIDQSSTVLEVL</sequence>
<evidence type="ECO:0000256" key="3">
    <source>
        <dbReference type="SAM" id="SignalP"/>
    </source>
</evidence>
<dbReference type="Proteomes" id="UP000694892">
    <property type="component" value="Chromosome 2S"/>
</dbReference>
<evidence type="ECO:0000256" key="1">
    <source>
        <dbReference type="ARBA" id="ARBA00022729"/>
    </source>
</evidence>
<gene>
    <name evidence="5" type="ORF">XELAEV_18015036mg</name>
</gene>
<evidence type="ECO:0000259" key="4">
    <source>
        <dbReference type="PROSITE" id="PS51034"/>
    </source>
</evidence>
<dbReference type="EMBL" id="CM004469">
    <property type="protein sequence ID" value="OCT91979.1"/>
    <property type="molecule type" value="Genomic_DNA"/>
</dbReference>
<dbReference type="PANTHER" id="PTHR14002">
    <property type="entry name" value="ENDOGLIN/TGF-BETA RECEPTOR TYPE III"/>
    <property type="match status" value="1"/>
</dbReference>
<name>A0A974DH84_XENLA</name>
<evidence type="ECO:0000313" key="6">
    <source>
        <dbReference type="Proteomes" id="UP000694892"/>
    </source>
</evidence>
<accession>A0A974DH84</accession>